<dbReference type="NCBIfam" id="TIGR01430">
    <property type="entry name" value="aden_deam"/>
    <property type="match status" value="1"/>
</dbReference>
<gene>
    <name evidence="9" type="ORF">J2Z30_008550</name>
    <name evidence="8" type="ORF">SIRAN9512</name>
</gene>
<dbReference type="GO" id="GO:0006146">
    <property type="term" value="P:adenine catabolic process"/>
    <property type="evidence" value="ECO:0007669"/>
    <property type="project" value="TreeGrafter"/>
</dbReference>
<reference evidence="9 10" key="2">
    <citation type="submission" date="2021-03" db="EMBL/GenBank/DDBJ databases">
        <title>Genomic Encyclopedia of Type Strains, Phase IV (KMG-IV): sequencing the most valuable type-strain genomes for metagenomic binning, comparative biology and taxonomic classification.</title>
        <authorList>
            <person name="Goeker M."/>
        </authorList>
    </citation>
    <scope>NUCLEOTIDE SEQUENCE [LARGE SCALE GENOMIC DNA]</scope>
    <source>
        <strain evidence="9 10">DSM 41954</strain>
    </source>
</reference>
<evidence type="ECO:0000256" key="2">
    <source>
        <dbReference type="ARBA" id="ARBA00006676"/>
    </source>
</evidence>
<dbReference type="Pfam" id="PF00962">
    <property type="entry name" value="A_deaminase"/>
    <property type="match status" value="1"/>
</dbReference>
<keyword evidence="3" id="KW-0479">Metal-binding</keyword>
<dbReference type="GO" id="GO:0043103">
    <property type="term" value="P:hypoxanthine salvage"/>
    <property type="evidence" value="ECO:0007669"/>
    <property type="project" value="TreeGrafter"/>
</dbReference>
<sequence>MPSYEEFLRRLPKAELHCHFVGAIPAHTAWEIARRNSIRLPADSAETLYDFADFYTFLQVYMAVAAALRTREDFAEAVYATLREGHERGNLRYREMFFNPTDHYRSGATYPGIVDGLIDGIRAAEQDFGVRCRLIPSINRMESPAVASAMLDDVLSHRRDEVIGIGLDAAERSGPPEHFAEVFQRAARAGLRRTAHTCEDNQTLTEGPPRNAVTCLDRLGCDRLDHGYNLLADETVTARVRDEQVPFTVCAHTSNKHLVDRRRHTIAAMLDAGLNISLHTDDPAMFGTDPGETYVAACTDLGLDADAAVRLALAAVDAAWLDDGDRRTLRASFQQQADDLREQLSAGPGRPGAPGPQDMPAAR</sequence>
<comment type="similarity">
    <text evidence="2">Belongs to the metallo-dependent hydrolases superfamily. Adenosine and AMP deaminases family.</text>
</comment>
<dbReference type="GO" id="GO:0046872">
    <property type="term" value="F:metal ion binding"/>
    <property type="evidence" value="ECO:0007669"/>
    <property type="project" value="UniProtKB-KW"/>
</dbReference>
<reference evidence="8" key="1">
    <citation type="submission" date="2014-05" db="EMBL/GenBank/DDBJ databases">
        <authorList>
            <person name="Horn Fabian"/>
        </authorList>
    </citation>
    <scope>NUCLEOTIDE SEQUENCE</scope>
</reference>
<dbReference type="AlphaFoldDB" id="A0A061A5A1"/>
<keyword evidence="4 9" id="KW-0378">Hydrolase</keyword>
<evidence type="ECO:0000259" key="7">
    <source>
        <dbReference type="Pfam" id="PF00962"/>
    </source>
</evidence>
<dbReference type="HOGENOM" id="CLU_039228_0_0_11"/>
<organism evidence="8">
    <name type="scientific">Streptomyces iranensis</name>
    <dbReference type="NCBI Taxonomy" id="576784"/>
    <lineage>
        <taxon>Bacteria</taxon>
        <taxon>Bacillati</taxon>
        <taxon>Actinomycetota</taxon>
        <taxon>Actinomycetes</taxon>
        <taxon>Kitasatosporales</taxon>
        <taxon>Streptomycetaceae</taxon>
        <taxon>Streptomyces</taxon>
        <taxon>Streptomyces violaceusniger group</taxon>
    </lineage>
</organism>
<evidence type="ECO:0000256" key="4">
    <source>
        <dbReference type="ARBA" id="ARBA00022801"/>
    </source>
</evidence>
<accession>A0A061A5A1</accession>
<keyword evidence="5" id="KW-0862">Zinc</keyword>
<evidence type="ECO:0000313" key="9">
    <source>
        <dbReference type="EMBL" id="MBP2067484.1"/>
    </source>
</evidence>
<dbReference type="Gene3D" id="3.20.20.140">
    <property type="entry name" value="Metal-dependent hydrolases"/>
    <property type="match status" value="1"/>
</dbReference>
<dbReference type="InterPro" id="IPR032466">
    <property type="entry name" value="Metal_Hydrolase"/>
</dbReference>
<dbReference type="PANTHER" id="PTHR43114:SF6">
    <property type="entry name" value="ADENINE DEAMINASE"/>
    <property type="match status" value="1"/>
</dbReference>
<dbReference type="PANTHER" id="PTHR43114">
    <property type="entry name" value="ADENINE DEAMINASE"/>
    <property type="match status" value="1"/>
</dbReference>
<dbReference type="GO" id="GO:0000034">
    <property type="term" value="F:adenine deaminase activity"/>
    <property type="evidence" value="ECO:0007669"/>
    <property type="project" value="TreeGrafter"/>
</dbReference>
<dbReference type="GO" id="GO:0005829">
    <property type="term" value="C:cytosol"/>
    <property type="evidence" value="ECO:0007669"/>
    <property type="project" value="TreeGrafter"/>
</dbReference>
<evidence type="ECO:0000256" key="5">
    <source>
        <dbReference type="ARBA" id="ARBA00022833"/>
    </source>
</evidence>
<proteinExistence type="inferred from homology"/>
<dbReference type="Proteomes" id="UP000756710">
    <property type="component" value="Unassembled WGS sequence"/>
</dbReference>
<dbReference type="EMBL" id="LK022848">
    <property type="protein sequence ID" value="CDR17524.1"/>
    <property type="molecule type" value="Genomic_DNA"/>
</dbReference>
<keyword evidence="10" id="KW-1185">Reference proteome</keyword>
<evidence type="ECO:0000256" key="6">
    <source>
        <dbReference type="SAM" id="MobiDB-lite"/>
    </source>
</evidence>
<dbReference type="InterPro" id="IPR006330">
    <property type="entry name" value="Ado/ade_deaminase"/>
</dbReference>
<dbReference type="EMBL" id="JAGGLR010000031">
    <property type="protein sequence ID" value="MBP2067484.1"/>
    <property type="molecule type" value="Genomic_DNA"/>
</dbReference>
<dbReference type="InterPro" id="IPR001365">
    <property type="entry name" value="A_deaminase_dom"/>
</dbReference>
<dbReference type="SUPFAM" id="SSF51556">
    <property type="entry name" value="Metallo-dependent hydrolases"/>
    <property type="match status" value="1"/>
</dbReference>
<dbReference type="RefSeq" id="WP_044580248.1">
    <property type="nucleotide sequence ID" value="NZ_BAABDR010000023.1"/>
</dbReference>
<evidence type="ECO:0000256" key="1">
    <source>
        <dbReference type="ARBA" id="ARBA00001947"/>
    </source>
</evidence>
<feature type="region of interest" description="Disordered" evidence="6">
    <location>
        <begin position="336"/>
        <end position="363"/>
    </location>
</feature>
<feature type="domain" description="Adenosine deaminase" evidence="7">
    <location>
        <begin position="12"/>
        <end position="331"/>
    </location>
</feature>
<dbReference type="EC" id="3.5.4.4" evidence="9"/>
<evidence type="ECO:0000313" key="8">
    <source>
        <dbReference type="EMBL" id="CDR17524.1"/>
    </source>
</evidence>
<evidence type="ECO:0000256" key="3">
    <source>
        <dbReference type="ARBA" id="ARBA00022723"/>
    </source>
</evidence>
<protein>
    <submittedName>
        <fullName evidence="8">Adenosine deaminase</fullName>
        <ecNumber evidence="9">3.5.4.4</ecNumber>
    </submittedName>
</protein>
<evidence type="ECO:0000313" key="10">
    <source>
        <dbReference type="Proteomes" id="UP000756710"/>
    </source>
</evidence>
<name>A0A061A5A1_9ACTN</name>
<comment type="cofactor">
    <cofactor evidence="1">
        <name>Zn(2+)</name>
        <dbReference type="ChEBI" id="CHEBI:29105"/>
    </cofactor>
</comment>